<dbReference type="CDD" id="cd09879">
    <property type="entry name" value="PIN_VapC_AF0591-like"/>
    <property type="match status" value="1"/>
</dbReference>
<sequence>MARSFAQAAGLRSRRTADCHQPSHRCALAPDWLWNPASMTLVFPDTNILLWPFSGGPDFREAINEAIPNADIRIASCVIEELEMLGTPDAKSAAEFCQEMTVINLGIGGVDNVLLETARRGAIVATNDRELIERILDNHGRVLRPRGGYKLELQPAE</sequence>
<evidence type="ECO:0000313" key="2">
    <source>
        <dbReference type="EMBL" id="HIG62981.1"/>
    </source>
</evidence>
<dbReference type="Pfam" id="PF18477">
    <property type="entry name" value="PIN_9"/>
    <property type="match status" value="1"/>
</dbReference>
<evidence type="ECO:0000259" key="1">
    <source>
        <dbReference type="Pfam" id="PF18477"/>
    </source>
</evidence>
<feature type="domain" description="VapC9 PIN-like" evidence="1">
    <location>
        <begin position="45"/>
        <end position="146"/>
    </location>
</feature>
<reference evidence="3" key="1">
    <citation type="journal article" date="2019" name="bioRxiv">
        <title>Genome diversification in globally distributed novel marine Proteobacteria is linked to environmental adaptation.</title>
        <authorList>
            <person name="Zhou Z."/>
            <person name="Tran P.Q."/>
            <person name="Kieft K."/>
            <person name="Anantharaman K."/>
        </authorList>
    </citation>
    <scope>NUCLEOTIDE SEQUENCE [LARGE SCALE GENOMIC DNA]</scope>
</reference>
<dbReference type="SUPFAM" id="SSF88723">
    <property type="entry name" value="PIN domain-like"/>
    <property type="match status" value="1"/>
</dbReference>
<proteinExistence type="predicted"/>
<organism evidence="2 3">
    <name type="scientific">Marine Group III euryarchaeote</name>
    <dbReference type="NCBI Taxonomy" id="2173149"/>
    <lineage>
        <taxon>Archaea</taxon>
        <taxon>Methanobacteriati</taxon>
        <taxon>Thermoplasmatota</taxon>
        <taxon>Thermoplasmata</taxon>
        <taxon>Candidatus Thermoprofundales</taxon>
    </lineage>
</organism>
<comment type="caution">
    <text evidence="2">The sequence shown here is derived from an EMBL/GenBank/DDBJ whole genome shotgun (WGS) entry which is preliminary data.</text>
</comment>
<accession>A0A7C7ZD15</accession>
<dbReference type="InterPro" id="IPR041120">
    <property type="entry name" value="PIN_9"/>
</dbReference>
<name>A0A7C7ZD15_9ARCH</name>
<dbReference type="Proteomes" id="UP000589516">
    <property type="component" value="Unassembled WGS sequence"/>
</dbReference>
<dbReference type="AlphaFoldDB" id="A0A7C7ZD15"/>
<evidence type="ECO:0000313" key="3">
    <source>
        <dbReference type="Proteomes" id="UP000589516"/>
    </source>
</evidence>
<dbReference type="InterPro" id="IPR029060">
    <property type="entry name" value="PIN-like_dom_sf"/>
</dbReference>
<dbReference type="EMBL" id="DUAV01000004">
    <property type="protein sequence ID" value="HIG62981.1"/>
    <property type="molecule type" value="Genomic_DNA"/>
</dbReference>
<gene>
    <name evidence="2" type="ORF">EYQ16_00440</name>
</gene>
<dbReference type="Gene3D" id="3.40.50.1010">
    <property type="entry name" value="5'-nuclease"/>
    <property type="match status" value="1"/>
</dbReference>
<protein>
    <recommendedName>
        <fullName evidence="1">VapC9 PIN-like domain-containing protein</fullName>
    </recommendedName>
</protein>